<evidence type="ECO:0000259" key="2">
    <source>
        <dbReference type="Pfam" id="PF08241"/>
    </source>
</evidence>
<dbReference type="SUPFAM" id="SSF53335">
    <property type="entry name" value="S-adenosyl-L-methionine-dependent methyltransferases"/>
    <property type="match status" value="1"/>
</dbReference>
<dbReference type="AlphaFoldDB" id="A0A5N6C5F0"/>
<protein>
    <submittedName>
        <fullName evidence="3">Methyltransferase domain-containing protein</fullName>
    </submittedName>
</protein>
<dbReference type="Gene3D" id="3.40.50.150">
    <property type="entry name" value="Vaccinia Virus protein VP39"/>
    <property type="match status" value="1"/>
</dbReference>
<dbReference type="Proteomes" id="UP000313066">
    <property type="component" value="Unassembled WGS sequence"/>
</dbReference>
<evidence type="ECO:0000256" key="1">
    <source>
        <dbReference type="ARBA" id="ARBA00022679"/>
    </source>
</evidence>
<accession>A0A5N6C5F0</accession>
<dbReference type="PANTHER" id="PTHR44068">
    <property type="entry name" value="ZGC:194242"/>
    <property type="match status" value="1"/>
</dbReference>
<dbReference type="RefSeq" id="WP_139572503.1">
    <property type="nucleotide sequence ID" value="NZ_VDMA02000001.1"/>
</dbReference>
<comment type="caution">
    <text evidence="3">The sequence shown here is derived from an EMBL/GenBank/DDBJ whole genome shotgun (WGS) entry which is preliminary data.</text>
</comment>
<dbReference type="InterPro" id="IPR050447">
    <property type="entry name" value="Erg6_SMT_methyltransf"/>
</dbReference>
<evidence type="ECO:0000313" key="4">
    <source>
        <dbReference type="Proteomes" id="UP000313066"/>
    </source>
</evidence>
<reference evidence="3 4" key="1">
    <citation type="submission" date="2019-10" db="EMBL/GenBank/DDBJ databases">
        <title>Nonomuraea sp. nov., isolated from Phyllanthus amarus.</title>
        <authorList>
            <person name="Klykleung N."/>
            <person name="Tanasupawat S."/>
        </authorList>
    </citation>
    <scope>NUCLEOTIDE SEQUENCE [LARGE SCALE GENOMIC DNA]</scope>
    <source>
        <strain evidence="3 4">CR1-09</strain>
    </source>
</reference>
<dbReference type="PANTHER" id="PTHR44068:SF11">
    <property type="entry name" value="GERANYL DIPHOSPHATE 2-C-METHYLTRANSFERASE"/>
    <property type="match status" value="1"/>
</dbReference>
<dbReference type="EMBL" id="VDMA02000001">
    <property type="protein sequence ID" value="KAB8187982.1"/>
    <property type="molecule type" value="Genomic_DNA"/>
</dbReference>
<feature type="domain" description="Methyltransferase type 11" evidence="2">
    <location>
        <begin position="59"/>
        <end position="148"/>
    </location>
</feature>
<keyword evidence="3" id="KW-0489">Methyltransferase</keyword>
<gene>
    <name evidence="3" type="ORF">FH610_002230</name>
</gene>
<sequence length="259" mass="27326">MTALAMVAEFDDVAGWTADAVELLGERHAVPAACRGTASPAALAWLAEACELAPGMRLIDVGAGVGGPAAWAAERFGVRPILIEPMPTAGRAAARLFGLPVIAADGRKIPLRPATADAAWCLGVLCTVRDKAAVLREIHRVLKPGASLGLSVVVARGPQVLQVPDGNHFPTCRELDALLEGAGFEVLEQLDQPGRAPLSWSRRADQVAAVVARRHRADPAYALAARQGERFTRLFATGQIAVHLIHAVSRPAVQPMEET</sequence>
<proteinExistence type="predicted"/>
<name>A0A5N6C5F0_9ACTN</name>
<organism evidence="3 4">
    <name type="scientific">Microbispora catharanthi</name>
    <dbReference type="NCBI Taxonomy" id="1712871"/>
    <lineage>
        <taxon>Bacteria</taxon>
        <taxon>Bacillati</taxon>
        <taxon>Actinomycetota</taxon>
        <taxon>Actinomycetes</taxon>
        <taxon>Streptosporangiales</taxon>
        <taxon>Streptosporangiaceae</taxon>
        <taxon>Microbispora</taxon>
    </lineage>
</organism>
<dbReference type="CDD" id="cd02440">
    <property type="entry name" value="AdoMet_MTases"/>
    <property type="match status" value="1"/>
</dbReference>
<dbReference type="GO" id="GO:0008757">
    <property type="term" value="F:S-adenosylmethionine-dependent methyltransferase activity"/>
    <property type="evidence" value="ECO:0007669"/>
    <property type="project" value="InterPro"/>
</dbReference>
<dbReference type="Pfam" id="PF08241">
    <property type="entry name" value="Methyltransf_11"/>
    <property type="match status" value="1"/>
</dbReference>
<evidence type="ECO:0000313" key="3">
    <source>
        <dbReference type="EMBL" id="KAB8187982.1"/>
    </source>
</evidence>
<keyword evidence="4" id="KW-1185">Reference proteome</keyword>
<keyword evidence="1 3" id="KW-0808">Transferase</keyword>
<dbReference type="GO" id="GO:0032259">
    <property type="term" value="P:methylation"/>
    <property type="evidence" value="ECO:0007669"/>
    <property type="project" value="UniProtKB-KW"/>
</dbReference>
<dbReference type="InterPro" id="IPR029063">
    <property type="entry name" value="SAM-dependent_MTases_sf"/>
</dbReference>
<dbReference type="InterPro" id="IPR013216">
    <property type="entry name" value="Methyltransf_11"/>
</dbReference>